<evidence type="ECO:0000313" key="3">
    <source>
        <dbReference type="Proteomes" id="UP001501057"/>
    </source>
</evidence>
<keyword evidence="3" id="KW-1185">Reference proteome</keyword>
<name>A0ABN2K275_9ACTN</name>
<protein>
    <recommendedName>
        <fullName evidence="4">DUF3592 domain-containing protein</fullName>
    </recommendedName>
</protein>
<keyword evidence="1" id="KW-1133">Transmembrane helix</keyword>
<keyword evidence="1" id="KW-0812">Transmembrane</keyword>
<reference evidence="2 3" key="1">
    <citation type="journal article" date="2019" name="Int. J. Syst. Evol. Microbiol.">
        <title>The Global Catalogue of Microorganisms (GCM) 10K type strain sequencing project: providing services to taxonomists for standard genome sequencing and annotation.</title>
        <authorList>
            <consortium name="The Broad Institute Genomics Platform"/>
            <consortium name="The Broad Institute Genome Sequencing Center for Infectious Disease"/>
            <person name="Wu L."/>
            <person name="Ma J."/>
        </authorList>
    </citation>
    <scope>NUCLEOTIDE SEQUENCE [LARGE SCALE GENOMIC DNA]</scope>
    <source>
        <strain evidence="2 3">JCM 13518</strain>
    </source>
</reference>
<sequence length="123" mass="12884">MGTVHLTVQGSVMTSNVITPSASINGYPVKVRYGANPIPVPAGPVRIELSNSWLRTYGQASIQFTLQPGQDVPVFYAAPWHQFTTGSIGYEKVKRKGGLAFAGLLVGIVAIVGIFGALAILGG</sequence>
<evidence type="ECO:0000313" key="2">
    <source>
        <dbReference type="EMBL" id="GAA1745434.1"/>
    </source>
</evidence>
<gene>
    <name evidence="2" type="ORF">GCM10009710_26820</name>
</gene>
<proteinExistence type="predicted"/>
<accession>A0ABN2K275</accession>
<keyword evidence="1" id="KW-0472">Membrane</keyword>
<dbReference type="EMBL" id="BAAAME010000004">
    <property type="protein sequence ID" value="GAA1745434.1"/>
    <property type="molecule type" value="Genomic_DNA"/>
</dbReference>
<feature type="transmembrane region" description="Helical" evidence="1">
    <location>
        <begin position="99"/>
        <end position="121"/>
    </location>
</feature>
<organism evidence="2 3">
    <name type="scientific">Aeromicrobium alkaliterrae</name>
    <dbReference type="NCBI Taxonomy" id="302168"/>
    <lineage>
        <taxon>Bacteria</taxon>
        <taxon>Bacillati</taxon>
        <taxon>Actinomycetota</taxon>
        <taxon>Actinomycetes</taxon>
        <taxon>Propionibacteriales</taxon>
        <taxon>Nocardioidaceae</taxon>
        <taxon>Aeromicrobium</taxon>
    </lineage>
</organism>
<comment type="caution">
    <text evidence="2">The sequence shown here is derived from an EMBL/GenBank/DDBJ whole genome shotgun (WGS) entry which is preliminary data.</text>
</comment>
<evidence type="ECO:0000256" key="1">
    <source>
        <dbReference type="SAM" id="Phobius"/>
    </source>
</evidence>
<dbReference type="Proteomes" id="UP001501057">
    <property type="component" value="Unassembled WGS sequence"/>
</dbReference>
<evidence type="ECO:0008006" key="4">
    <source>
        <dbReference type="Google" id="ProtNLM"/>
    </source>
</evidence>